<sequence length="302" mass="33824">MACVIALLLASAKMQTLNRMVLVTDKQSDYSYTVIPHVNTLIPAPENTYMSSLPIQYSSTTSAVYCSAIMNSEEIVKSISNSAKEAKEDKDQKNNIDDELQLNEIKCFENIKAVAKKTWFRAVHSSQLDQSLCQTKTLIDLFHHGVILPPKKYNKFFPKNGTGATTRIVVDKINIGDIVQDGKIYHHTEWDANLSALAWYQGNLHIFKIGKHGWYPLTKIGNEALNGPMIYLFMLGTSTKPWNSKKFRYDEVESGLKVLGESRQITSFNNYLRLSSIPPSSQVKMKLAKLSAISPVGTIGTK</sequence>
<proteinExistence type="predicted"/>
<reference evidence="2 3" key="1">
    <citation type="submission" date="2017-11" db="EMBL/GenBank/DDBJ databases">
        <authorList>
            <person name="Kracher B."/>
        </authorList>
    </citation>
    <scope>NUCLEOTIDE SEQUENCE [LARGE SCALE GENOMIC DNA]</scope>
    <source>
        <strain evidence="2 3">RACE1</strain>
    </source>
</reference>
<evidence type="ECO:0000313" key="3">
    <source>
        <dbReference type="Proteomes" id="UP000275772"/>
    </source>
</evidence>
<protein>
    <submittedName>
        <fullName evidence="2">Uncharacterized protein</fullName>
    </submittedName>
</protein>
<keyword evidence="1" id="KW-0732">Signal</keyword>
<name>A0A383V3P0_BLUHO</name>
<dbReference type="VEuPathDB" id="FungiDB:BLGHR1_16915"/>
<organism evidence="2 3">
    <name type="scientific">Blumeria hordei</name>
    <name type="common">Barley powdery mildew</name>
    <name type="synonym">Blumeria graminis f. sp. hordei</name>
    <dbReference type="NCBI Taxonomy" id="2867405"/>
    <lineage>
        <taxon>Eukaryota</taxon>
        <taxon>Fungi</taxon>
        <taxon>Dikarya</taxon>
        <taxon>Ascomycota</taxon>
        <taxon>Pezizomycotina</taxon>
        <taxon>Leotiomycetes</taxon>
        <taxon>Erysiphales</taxon>
        <taxon>Erysiphaceae</taxon>
        <taxon>Blumeria</taxon>
    </lineage>
</organism>
<dbReference type="Proteomes" id="UP000275772">
    <property type="component" value="Unassembled WGS sequence"/>
</dbReference>
<accession>A0A383V3P0</accession>
<evidence type="ECO:0000313" key="2">
    <source>
        <dbReference type="EMBL" id="SZF06112.1"/>
    </source>
</evidence>
<gene>
    <name evidence="2" type="ORF">BLGHR1_16915</name>
</gene>
<evidence type="ECO:0000256" key="1">
    <source>
        <dbReference type="SAM" id="SignalP"/>
    </source>
</evidence>
<feature type="signal peptide" evidence="1">
    <location>
        <begin position="1"/>
        <end position="18"/>
    </location>
</feature>
<feature type="chain" id="PRO_5017004381" evidence="1">
    <location>
        <begin position="19"/>
        <end position="302"/>
    </location>
</feature>
<dbReference type="AlphaFoldDB" id="A0A383V3P0"/>
<dbReference type="EMBL" id="UNSH01000086">
    <property type="protein sequence ID" value="SZF06112.1"/>
    <property type="molecule type" value="Genomic_DNA"/>
</dbReference>